<dbReference type="Gene3D" id="1.10.10.10">
    <property type="entry name" value="Winged helix-like DNA-binding domain superfamily/Winged helix DNA-binding domain"/>
    <property type="match status" value="1"/>
</dbReference>
<feature type="domain" description="OmpR/PhoB-type" evidence="9">
    <location>
        <begin position="134"/>
        <end position="231"/>
    </location>
</feature>
<feature type="DNA-binding region" description="OmpR/PhoB-type" evidence="7">
    <location>
        <begin position="134"/>
        <end position="231"/>
    </location>
</feature>
<keyword evidence="3" id="KW-0805">Transcription regulation</keyword>
<sequence length="232" mass="25315">MSKHILVVDDEARIREVLLYALQKEGYAVTAVADGRAAVEAAGAGTVDLVVLDVMLPELDGLEVCRRLRAGSRTPILFLSARADEVDRIVGLELGGDDYLTKPFSPRELVARVRALLRRTEAPPPAPAPAEARAAVLRHGPIEVDTERHEARYMGQLVSLTATELGVLGALLERPGVVLSRGQLMQRAYRYDNLITERTIDTHVRRIRAKFRVVGGDPIATVHGVGYKLQGA</sequence>
<evidence type="ECO:0000256" key="4">
    <source>
        <dbReference type="ARBA" id="ARBA00023125"/>
    </source>
</evidence>
<comment type="caution">
    <text evidence="10">The sequence shown here is derived from an EMBL/GenBank/DDBJ whole genome shotgun (WGS) entry which is preliminary data.</text>
</comment>
<reference evidence="10 11" key="1">
    <citation type="submission" date="2023-01" db="EMBL/GenBank/DDBJ databases">
        <title>Minimal conservation of predation-associated metabolite biosynthetic gene clusters underscores biosynthetic potential of Myxococcota including descriptions for ten novel species: Archangium lansinium sp. nov., Myxococcus landrumus sp. nov., Nannocystis bai.</title>
        <authorList>
            <person name="Ahearne A."/>
            <person name="Stevens C."/>
            <person name="Dowd S."/>
        </authorList>
    </citation>
    <scope>NUCLEOTIDE SEQUENCE [LARGE SCALE GENOMIC DNA]</scope>
    <source>
        <strain evidence="10 11">WIWO2</strain>
    </source>
</reference>
<keyword evidence="1 6" id="KW-0597">Phosphoprotein</keyword>
<dbReference type="InterPro" id="IPR011006">
    <property type="entry name" value="CheY-like_superfamily"/>
</dbReference>
<evidence type="ECO:0000259" key="9">
    <source>
        <dbReference type="PROSITE" id="PS51755"/>
    </source>
</evidence>
<proteinExistence type="predicted"/>
<evidence type="ECO:0000256" key="2">
    <source>
        <dbReference type="ARBA" id="ARBA00023012"/>
    </source>
</evidence>
<feature type="modified residue" description="4-aspartylphosphate" evidence="6">
    <location>
        <position position="53"/>
    </location>
</feature>
<dbReference type="Pfam" id="PF00072">
    <property type="entry name" value="Response_reg"/>
    <property type="match status" value="1"/>
</dbReference>
<protein>
    <submittedName>
        <fullName evidence="10">Response regulator</fullName>
    </submittedName>
</protein>
<evidence type="ECO:0000256" key="7">
    <source>
        <dbReference type="PROSITE-ProRule" id="PRU01091"/>
    </source>
</evidence>
<dbReference type="SUPFAM" id="SSF46894">
    <property type="entry name" value="C-terminal effector domain of the bipartite response regulators"/>
    <property type="match status" value="1"/>
</dbReference>
<name>A0ABT5BU79_9BACT</name>
<dbReference type="RefSeq" id="WP_272093760.1">
    <property type="nucleotide sequence ID" value="NZ_JAQNDK010000001.1"/>
</dbReference>
<keyword evidence="5" id="KW-0804">Transcription</keyword>
<dbReference type="SUPFAM" id="SSF52172">
    <property type="entry name" value="CheY-like"/>
    <property type="match status" value="1"/>
</dbReference>
<evidence type="ECO:0000256" key="1">
    <source>
        <dbReference type="ARBA" id="ARBA00022553"/>
    </source>
</evidence>
<dbReference type="PANTHER" id="PTHR48111">
    <property type="entry name" value="REGULATOR OF RPOS"/>
    <property type="match status" value="1"/>
</dbReference>
<dbReference type="PROSITE" id="PS51755">
    <property type="entry name" value="OMPR_PHOB"/>
    <property type="match status" value="1"/>
</dbReference>
<keyword evidence="4 7" id="KW-0238">DNA-binding</keyword>
<dbReference type="InterPro" id="IPR039420">
    <property type="entry name" value="WalR-like"/>
</dbReference>
<evidence type="ECO:0000256" key="5">
    <source>
        <dbReference type="ARBA" id="ARBA00023163"/>
    </source>
</evidence>
<dbReference type="Pfam" id="PF00486">
    <property type="entry name" value="Trans_reg_C"/>
    <property type="match status" value="1"/>
</dbReference>
<evidence type="ECO:0000313" key="11">
    <source>
        <dbReference type="Proteomes" id="UP001217485"/>
    </source>
</evidence>
<accession>A0ABT5BU79</accession>
<evidence type="ECO:0000313" key="10">
    <source>
        <dbReference type="EMBL" id="MDC0676988.1"/>
    </source>
</evidence>
<gene>
    <name evidence="10" type="ORF">POL72_04500</name>
</gene>
<dbReference type="InterPro" id="IPR001867">
    <property type="entry name" value="OmpR/PhoB-type_DNA-bd"/>
</dbReference>
<dbReference type="InterPro" id="IPR036388">
    <property type="entry name" value="WH-like_DNA-bd_sf"/>
</dbReference>
<dbReference type="PROSITE" id="PS50110">
    <property type="entry name" value="RESPONSE_REGULATORY"/>
    <property type="match status" value="1"/>
</dbReference>
<dbReference type="Gene3D" id="6.10.250.690">
    <property type="match status" value="1"/>
</dbReference>
<dbReference type="SMART" id="SM00862">
    <property type="entry name" value="Trans_reg_C"/>
    <property type="match status" value="1"/>
</dbReference>
<dbReference type="PANTHER" id="PTHR48111:SF1">
    <property type="entry name" value="TWO-COMPONENT RESPONSE REGULATOR ORR33"/>
    <property type="match status" value="1"/>
</dbReference>
<dbReference type="EMBL" id="JAQNDK010000001">
    <property type="protein sequence ID" value="MDC0676988.1"/>
    <property type="molecule type" value="Genomic_DNA"/>
</dbReference>
<dbReference type="SMART" id="SM00448">
    <property type="entry name" value="REC"/>
    <property type="match status" value="1"/>
</dbReference>
<evidence type="ECO:0000256" key="3">
    <source>
        <dbReference type="ARBA" id="ARBA00023015"/>
    </source>
</evidence>
<dbReference type="CDD" id="cd00383">
    <property type="entry name" value="trans_reg_C"/>
    <property type="match status" value="1"/>
</dbReference>
<feature type="domain" description="Response regulatory" evidence="8">
    <location>
        <begin position="4"/>
        <end position="117"/>
    </location>
</feature>
<dbReference type="InterPro" id="IPR016032">
    <property type="entry name" value="Sig_transdc_resp-reg_C-effctor"/>
</dbReference>
<evidence type="ECO:0000256" key="6">
    <source>
        <dbReference type="PROSITE-ProRule" id="PRU00169"/>
    </source>
</evidence>
<evidence type="ECO:0000259" key="8">
    <source>
        <dbReference type="PROSITE" id="PS50110"/>
    </source>
</evidence>
<dbReference type="Gene3D" id="3.40.50.2300">
    <property type="match status" value="1"/>
</dbReference>
<keyword evidence="11" id="KW-1185">Reference proteome</keyword>
<dbReference type="Proteomes" id="UP001217485">
    <property type="component" value="Unassembled WGS sequence"/>
</dbReference>
<organism evidence="10 11">
    <name type="scientific">Sorangium atrum</name>
    <dbReference type="NCBI Taxonomy" id="2995308"/>
    <lineage>
        <taxon>Bacteria</taxon>
        <taxon>Pseudomonadati</taxon>
        <taxon>Myxococcota</taxon>
        <taxon>Polyangia</taxon>
        <taxon>Polyangiales</taxon>
        <taxon>Polyangiaceae</taxon>
        <taxon>Sorangium</taxon>
    </lineage>
</organism>
<dbReference type="InterPro" id="IPR001789">
    <property type="entry name" value="Sig_transdc_resp-reg_receiver"/>
</dbReference>
<keyword evidence="2" id="KW-0902">Two-component regulatory system</keyword>